<feature type="repeat" description="TPR" evidence="10">
    <location>
        <begin position="246"/>
        <end position="279"/>
    </location>
</feature>
<evidence type="ECO:0000256" key="3">
    <source>
        <dbReference type="ARBA" id="ARBA00022737"/>
    </source>
</evidence>
<dbReference type="OrthoDB" id="2942533at2759"/>
<dbReference type="Pfam" id="PF13414">
    <property type="entry name" value="TPR_11"/>
    <property type="match status" value="1"/>
</dbReference>
<keyword evidence="4" id="KW-1000">Mitochondrion outer membrane</keyword>
<dbReference type="Pfam" id="PF14559">
    <property type="entry name" value="TPR_19"/>
    <property type="match status" value="1"/>
</dbReference>
<dbReference type="InterPro" id="IPR019734">
    <property type="entry name" value="TPR_rpt"/>
</dbReference>
<evidence type="ECO:0000256" key="2">
    <source>
        <dbReference type="ARBA" id="ARBA00022692"/>
    </source>
</evidence>
<proteinExistence type="inferred from homology"/>
<evidence type="ECO:0000256" key="6">
    <source>
        <dbReference type="ARBA" id="ARBA00022989"/>
    </source>
</evidence>
<dbReference type="GO" id="GO:0030150">
    <property type="term" value="P:protein import into mitochondrial matrix"/>
    <property type="evidence" value="ECO:0007669"/>
    <property type="project" value="TreeGrafter"/>
</dbReference>
<gene>
    <name evidence="11" type="ORF">SISNIDRAFT_426138</name>
</gene>
<dbReference type="AlphaFoldDB" id="A0A164WSD8"/>
<dbReference type="Proteomes" id="UP000076722">
    <property type="component" value="Unassembled WGS sequence"/>
</dbReference>
<evidence type="ECO:0000256" key="9">
    <source>
        <dbReference type="ARBA" id="ARBA00038030"/>
    </source>
</evidence>
<dbReference type="Gene3D" id="1.25.40.10">
    <property type="entry name" value="Tetratricopeptide repeat domain"/>
    <property type="match status" value="2"/>
</dbReference>
<keyword evidence="12" id="KW-1185">Reference proteome</keyword>
<evidence type="ECO:0000313" key="11">
    <source>
        <dbReference type="EMBL" id="KZS95313.1"/>
    </source>
</evidence>
<dbReference type="PANTHER" id="PTHR46208:SF1">
    <property type="entry name" value="MITOCHONDRIAL IMPORT RECEPTOR SUBUNIT TOM70"/>
    <property type="match status" value="1"/>
</dbReference>
<keyword evidence="7" id="KW-0496">Mitochondrion</keyword>
<keyword evidence="2" id="KW-0812">Transmembrane</keyword>
<dbReference type="GO" id="GO:0045039">
    <property type="term" value="P:protein insertion into mitochondrial inner membrane"/>
    <property type="evidence" value="ECO:0007669"/>
    <property type="project" value="TreeGrafter"/>
</dbReference>
<keyword evidence="8" id="KW-0472">Membrane</keyword>
<dbReference type="GO" id="GO:0008320">
    <property type="term" value="F:protein transmembrane transporter activity"/>
    <property type="evidence" value="ECO:0007669"/>
    <property type="project" value="TreeGrafter"/>
</dbReference>
<dbReference type="PROSITE" id="PS50005">
    <property type="entry name" value="TPR"/>
    <property type="match status" value="3"/>
</dbReference>
<feature type="repeat" description="TPR" evidence="10">
    <location>
        <begin position="280"/>
        <end position="313"/>
    </location>
</feature>
<comment type="similarity">
    <text evidence="9">Belongs to the Tom70 family.</text>
</comment>
<comment type="subcellular location">
    <subcellularLocation>
        <location evidence="1">Mitochondrion outer membrane</location>
        <topology evidence="1">Single-pass membrane protein</topology>
    </subcellularLocation>
</comment>
<evidence type="ECO:0000256" key="1">
    <source>
        <dbReference type="ARBA" id="ARBA00004572"/>
    </source>
</evidence>
<reference evidence="11 12" key="1">
    <citation type="journal article" date="2016" name="Mol. Biol. Evol.">
        <title>Comparative Genomics of Early-Diverging Mushroom-Forming Fungi Provides Insights into the Origins of Lignocellulose Decay Capabilities.</title>
        <authorList>
            <person name="Nagy L.G."/>
            <person name="Riley R."/>
            <person name="Tritt A."/>
            <person name="Adam C."/>
            <person name="Daum C."/>
            <person name="Floudas D."/>
            <person name="Sun H."/>
            <person name="Yadav J.S."/>
            <person name="Pangilinan J."/>
            <person name="Larsson K.H."/>
            <person name="Matsuura K."/>
            <person name="Barry K."/>
            <person name="Labutti K."/>
            <person name="Kuo R."/>
            <person name="Ohm R.A."/>
            <person name="Bhattacharya S.S."/>
            <person name="Shirouzu T."/>
            <person name="Yoshinaga Y."/>
            <person name="Martin F.M."/>
            <person name="Grigoriev I.V."/>
            <person name="Hibbett D.S."/>
        </authorList>
    </citation>
    <scope>NUCLEOTIDE SEQUENCE [LARGE SCALE GENOMIC DNA]</scope>
    <source>
        <strain evidence="11 12">HHB9708</strain>
    </source>
</reference>
<dbReference type="SMART" id="SM00028">
    <property type="entry name" value="TPR"/>
    <property type="match status" value="10"/>
</dbReference>
<dbReference type="PANTHER" id="PTHR46208">
    <property type="entry name" value="MITOCHONDRIAL IMPORT RECEPTOR SUBUNIT TOM70"/>
    <property type="match status" value="1"/>
</dbReference>
<dbReference type="Pfam" id="PF13432">
    <property type="entry name" value="TPR_16"/>
    <property type="match status" value="1"/>
</dbReference>
<feature type="repeat" description="TPR" evidence="10">
    <location>
        <begin position="348"/>
        <end position="381"/>
    </location>
</feature>
<dbReference type="STRING" id="1314777.A0A164WSD8"/>
<evidence type="ECO:0000313" key="12">
    <source>
        <dbReference type="Proteomes" id="UP000076722"/>
    </source>
</evidence>
<dbReference type="SUPFAM" id="SSF48452">
    <property type="entry name" value="TPR-like"/>
    <property type="match status" value="1"/>
</dbReference>
<evidence type="ECO:0000256" key="4">
    <source>
        <dbReference type="ARBA" id="ARBA00022787"/>
    </source>
</evidence>
<accession>A0A164WSD8</accession>
<keyword evidence="6" id="KW-1133">Transmembrane helix</keyword>
<dbReference type="GO" id="GO:0005741">
    <property type="term" value="C:mitochondrial outer membrane"/>
    <property type="evidence" value="ECO:0007669"/>
    <property type="project" value="UniProtKB-SubCell"/>
</dbReference>
<sequence>MSLEDRAARAATLKAKGNTAYQQKKFAVAAELYTRAIAVTPRPEPVFFSNRAACYINMSPPLHHKVVEDCDAALKLDSTYVKALNRRATALEALEKYKESLRDFTAATILDKFQNATAAQAVERVLKKMATVDAATILQAREPRLPANSFVAAYFAAFRARPLPVLPDAASTADNQLLLSLQALEAGDYTHSHSLINEALDGHEPSWAQGKAEAYNLRGTFRFLAGDSQGAKEDLEKATKLVPSFTQSWVKIASVHMEQGDAVAAFAAFDSAIQYNKDDPDIYYHRGQVYFIMNEFSKAAEDYIKSTSLDERFVFSHIQLAVAQYKSDNIANSMATFRRALKAFPDRSEPANYYGELLLDQQRYKEAIEKFDRAFELEKTKKKAINVLPLVNKSLAIFQEKQDITAAVQLCREALQIDPECEAAVATIAQLSLQQGHIDEAVKMFDRHCELARTEPELVNALTYKYASAAQMEFMKNYPHLASQMGQLAQSLM</sequence>
<organism evidence="11 12">
    <name type="scientific">Sistotremastrum niveocremeum HHB9708</name>
    <dbReference type="NCBI Taxonomy" id="1314777"/>
    <lineage>
        <taxon>Eukaryota</taxon>
        <taxon>Fungi</taxon>
        <taxon>Dikarya</taxon>
        <taxon>Basidiomycota</taxon>
        <taxon>Agaricomycotina</taxon>
        <taxon>Agaricomycetes</taxon>
        <taxon>Sistotremastrales</taxon>
        <taxon>Sistotremastraceae</taxon>
        <taxon>Sertulicium</taxon>
        <taxon>Sertulicium niveocremeum</taxon>
    </lineage>
</organism>
<dbReference type="GO" id="GO:0030943">
    <property type="term" value="F:mitochondrion targeting sequence binding"/>
    <property type="evidence" value="ECO:0007669"/>
    <property type="project" value="TreeGrafter"/>
</dbReference>
<keyword evidence="3" id="KW-0677">Repeat</keyword>
<keyword evidence="11" id="KW-0675">Receptor</keyword>
<protein>
    <submittedName>
        <fullName evidence="11">Mitochondrial outer membrane translocase receptor TOM70</fullName>
    </submittedName>
</protein>
<evidence type="ECO:0000256" key="10">
    <source>
        <dbReference type="PROSITE-ProRule" id="PRU00339"/>
    </source>
</evidence>
<evidence type="ECO:0000256" key="8">
    <source>
        <dbReference type="ARBA" id="ARBA00023136"/>
    </source>
</evidence>
<name>A0A164WSD8_9AGAM</name>
<evidence type="ECO:0000256" key="7">
    <source>
        <dbReference type="ARBA" id="ARBA00023128"/>
    </source>
</evidence>
<dbReference type="EMBL" id="KV419402">
    <property type="protein sequence ID" value="KZS95313.1"/>
    <property type="molecule type" value="Genomic_DNA"/>
</dbReference>
<evidence type="ECO:0000256" key="5">
    <source>
        <dbReference type="ARBA" id="ARBA00022803"/>
    </source>
</evidence>
<keyword evidence="5 10" id="KW-0802">TPR repeat</keyword>
<dbReference type="InterPro" id="IPR011990">
    <property type="entry name" value="TPR-like_helical_dom_sf"/>
</dbReference>